<dbReference type="InterPro" id="IPR017459">
    <property type="entry name" value="Glycosyl_Trfase_fam3_N_dom"/>
</dbReference>
<dbReference type="Gene3D" id="3.40.1030.10">
    <property type="entry name" value="Nucleoside phosphorylase/phosphoribosyltransferase catalytic domain"/>
    <property type="match status" value="1"/>
</dbReference>
<dbReference type="Gene3D" id="1.20.970.10">
    <property type="entry name" value="Transferase, Pyrimidine Nucleoside Phosphorylase, Chain C"/>
    <property type="match status" value="1"/>
</dbReference>
<gene>
    <name evidence="5" type="ordered locus">swp_2920</name>
</gene>
<feature type="region of interest" description="Disordered" evidence="3">
    <location>
        <begin position="368"/>
        <end position="393"/>
    </location>
</feature>
<evidence type="ECO:0000259" key="4">
    <source>
        <dbReference type="Pfam" id="PF02885"/>
    </source>
</evidence>
<dbReference type="STRING" id="225849.swp_2920"/>
<dbReference type="eggNOG" id="COG0547">
    <property type="taxonomic scope" value="Bacteria"/>
</dbReference>
<sequence>MDNHVTEGRLVNITQPYEYKQLVRTLARGKKGSRSLNFLESYQLIRGFYDNYGNVTQLSVALMLMRVKGESAEEIAGAAIALKTTIDSSWQQLDVDIDWPCYGAKRDQLPYLLLSAKLLALHGYRILLHGDDKALPHRQHIAKFVEVLGISTVSSAAEANVALSSAGICYVNADTLSGLVNSFSNIHQELGLRSLFQSAIRCINPSNAAVSLRSYFHAGLDDIHFNVARLMAENEPELHHSNVAIFKGYQGECELSPRISTAINIFSLSGQRQIALPTQLDGLVGRKATASELSPQWLSLLWHKLSLSVNNHSDDALDSAEAHRAQAAVMTNVMVVLMLLDSNIQIDVAKRIAKTLWQQRHQSDSINGVTELKTHGRSKSGADPIGSGGKACA</sequence>
<dbReference type="InterPro" id="IPR035902">
    <property type="entry name" value="Nuc_phospho_transferase"/>
</dbReference>
<protein>
    <submittedName>
        <fullName evidence="5">Glycosyl transferase, family 3</fullName>
    </submittedName>
</protein>
<keyword evidence="6" id="KW-1185">Reference proteome</keyword>
<keyword evidence="2 5" id="KW-0808">Transferase</keyword>
<dbReference type="Proteomes" id="UP000000753">
    <property type="component" value="Chromosome"/>
</dbReference>
<reference evidence="5 6" key="1">
    <citation type="journal article" date="2008" name="PLoS ONE">
        <title>Environmental adaptation: genomic analysis of the piezotolerant and psychrotolerant deep-sea iron reducing bacterium Shewanella piezotolerans WP3.</title>
        <authorList>
            <person name="Wang F."/>
            <person name="Wang J."/>
            <person name="Jian H."/>
            <person name="Zhang B."/>
            <person name="Li S."/>
            <person name="Wang F."/>
            <person name="Zeng X."/>
            <person name="Gao L."/>
            <person name="Bartlett D.H."/>
            <person name="Yu J."/>
            <person name="Hu S."/>
            <person name="Xiao X."/>
        </authorList>
    </citation>
    <scope>NUCLEOTIDE SEQUENCE [LARGE SCALE GENOMIC DNA]</scope>
    <source>
        <strain evidence="6">WP3 / JCM 13877</strain>
    </source>
</reference>
<dbReference type="AlphaFoldDB" id="B8CQX4"/>
<feature type="domain" description="Glycosyl transferase family 3 N-terminal" evidence="4">
    <location>
        <begin position="20"/>
        <end position="82"/>
    </location>
</feature>
<name>B8CQX4_SHEPW</name>
<dbReference type="SUPFAM" id="SSF52418">
    <property type="entry name" value="Nucleoside phosphorylase/phosphoribosyltransferase catalytic domain"/>
    <property type="match status" value="1"/>
</dbReference>
<dbReference type="GO" id="GO:0016757">
    <property type="term" value="F:glycosyltransferase activity"/>
    <property type="evidence" value="ECO:0007669"/>
    <property type="project" value="UniProtKB-KW"/>
</dbReference>
<evidence type="ECO:0000256" key="1">
    <source>
        <dbReference type="ARBA" id="ARBA00022676"/>
    </source>
</evidence>
<dbReference type="OrthoDB" id="9768896at2"/>
<dbReference type="EMBL" id="CP000472">
    <property type="protein sequence ID" value="ACJ29646.1"/>
    <property type="molecule type" value="Genomic_DNA"/>
</dbReference>
<evidence type="ECO:0000313" key="6">
    <source>
        <dbReference type="Proteomes" id="UP000000753"/>
    </source>
</evidence>
<dbReference type="HOGENOM" id="CLU_043389_0_0_6"/>
<dbReference type="RefSeq" id="WP_020913000.1">
    <property type="nucleotide sequence ID" value="NC_011566.1"/>
</dbReference>
<evidence type="ECO:0000256" key="3">
    <source>
        <dbReference type="SAM" id="MobiDB-lite"/>
    </source>
</evidence>
<dbReference type="InterPro" id="IPR036320">
    <property type="entry name" value="Glycosyl_Trfase_fam3_N_dom_sf"/>
</dbReference>
<keyword evidence="1" id="KW-0328">Glycosyltransferase</keyword>
<dbReference type="Pfam" id="PF02885">
    <property type="entry name" value="Glycos_trans_3N"/>
    <property type="match status" value="1"/>
</dbReference>
<organism evidence="5 6">
    <name type="scientific">Shewanella piezotolerans (strain WP3 / JCM 13877)</name>
    <dbReference type="NCBI Taxonomy" id="225849"/>
    <lineage>
        <taxon>Bacteria</taxon>
        <taxon>Pseudomonadati</taxon>
        <taxon>Pseudomonadota</taxon>
        <taxon>Gammaproteobacteria</taxon>
        <taxon>Alteromonadales</taxon>
        <taxon>Shewanellaceae</taxon>
        <taxon>Shewanella</taxon>
    </lineage>
</organism>
<dbReference type="KEGG" id="swp:swp_2920"/>
<accession>B8CQX4</accession>
<evidence type="ECO:0000313" key="5">
    <source>
        <dbReference type="EMBL" id="ACJ29646.1"/>
    </source>
</evidence>
<dbReference type="SUPFAM" id="SSF47648">
    <property type="entry name" value="Nucleoside phosphorylase/phosphoribosyltransferase N-terminal domain"/>
    <property type="match status" value="1"/>
</dbReference>
<evidence type="ECO:0000256" key="2">
    <source>
        <dbReference type="ARBA" id="ARBA00022679"/>
    </source>
</evidence>
<proteinExistence type="predicted"/>